<accession>A0ABP8V9V2</accession>
<dbReference type="Proteomes" id="UP001500604">
    <property type="component" value="Unassembled WGS sequence"/>
</dbReference>
<dbReference type="InterPro" id="IPR015421">
    <property type="entry name" value="PyrdxlP-dep_Trfase_major"/>
</dbReference>
<dbReference type="InterPro" id="IPR003808">
    <property type="entry name" value="Fe-S_metab-assoc_dom"/>
</dbReference>
<dbReference type="PANTHER" id="PTHR43586">
    <property type="entry name" value="CYSTEINE DESULFURASE"/>
    <property type="match status" value="1"/>
</dbReference>
<dbReference type="CDD" id="cd06453">
    <property type="entry name" value="SufS_like"/>
    <property type="match status" value="1"/>
</dbReference>
<sequence length="567" mass="62496">MRELTELRAEFPILRQRANGYPLIYLDNAATTQKPETVINAVNDYYREANANVHRASHFLSARATHAFEDARDTVRRFLNAGHTDEIIWTRGATEAINLVAHSWGLSTLKSGDEILISAMEHHANIVPWQQVCQFTGASLKVIPIHTSGELDMEAFRQLLGSQTRLVSICQVSNAIGTVNPVSDIIREAHTVGARVLIDGSQAVAHFPVDVHALDCDFYVFSGHKVYGPTGIGVLYGKRDLLQTMPPWQTGGEMIERVSFEGTTFNSPPFRFEAGTPNVVGALGLAAAIDFLNQCDHDQLQAHEKSLLEQATEGLNAIPGLQIIGTAPQKTSVISFVMEGLHNQDIGTLLDQQGIAVRTGHHCTMPLMSALNLSGTVRASIALYNTEAEIQALIEAVAALQKDSLSFTTETEHATTAATTIPEAFTCESPQASDTGSVIEALQALRGWQERYRHIMLLGKKLPALPESMKQEENRLHGCESTVWLHHYYDETTMRLYFAIDSDARIVRGLITLILSAFNGQTPEAIENFDMEASFDQLGLMHHLSPSRGNGIRAIVKEIQLTAHRYR</sequence>
<evidence type="ECO:0000259" key="7">
    <source>
        <dbReference type="Pfam" id="PF00266"/>
    </source>
</evidence>
<evidence type="ECO:0000313" key="10">
    <source>
        <dbReference type="Proteomes" id="UP001500604"/>
    </source>
</evidence>
<dbReference type="InterPro" id="IPR010970">
    <property type="entry name" value="Cys_dSase_SufS"/>
</dbReference>
<dbReference type="EC" id="2.8.1.7" evidence="3"/>
<dbReference type="EMBL" id="BAABFL010000480">
    <property type="protein sequence ID" value="GAA4652734.1"/>
    <property type="molecule type" value="Genomic_DNA"/>
</dbReference>
<dbReference type="InterPro" id="IPR015424">
    <property type="entry name" value="PyrdxlP-dep_Trfase"/>
</dbReference>
<protein>
    <recommendedName>
        <fullName evidence="3">cysteine desulfurase</fullName>
        <ecNumber evidence="3">2.8.1.7</ecNumber>
    </recommendedName>
</protein>
<evidence type="ECO:0000256" key="6">
    <source>
        <dbReference type="ARBA" id="ARBA00050776"/>
    </source>
</evidence>
<dbReference type="NCBIfam" id="TIGR01979">
    <property type="entry name" value="sufS"/>
    <property type="match status" value="1"/>
</dbReference>
<keyword evidence="4" id="KW-0808">Transferase</keyword>
<keyword evidence="10" id="KW-1185">Reference proteome</keyword>
<dbReference type="Gene3D" id="3.90.1150.10">
    <property type="entry name" value="Aspartate Aminotransferase, domain 1"/>
    <property type="match status" value="1"/>
</dbReference>
<feature type="domain" description="Aminotransferase class V" evidence="7">
    <location>
        <begin position="24"/>
        <end position="393"/>
    </location>
</feature>
<gene>
    <name evidence="9" type="ORF">GCM10023116_50180</name>
</gene>
<comment type="catalytic activity">
    <reaction evidence="6">
        <text>(sulfur carrier)-H + L-cysteine = (sulfur carrier)-SH + L-alanine</text>
        <dbReference type="Rhea" id="RHEA:43892"/>
        <dbReference type="Rhea" id="RHEA-COMP:14737"/>
        <dbReference type="Rhea" id="RHEA-COMP:14739"/>
        <dbReference type="ChEBI" id="CHEBI:29917"/>
        <dbReference type="ChEBI" id="CHEBI:35235"/>
        <dbReference type="ChEBI" id="CHEBI:57972"/>
        <dbReference type="ChEBI" id="CHEBI:64428"/>
        <dbReference type="EC" id="2.8.1.7"/>
    </reaction>
</comment>
<evidence type="ECO:0000256" key="3">
    <source>
        <dbReference type="ARBA" id="ARBA00012239"/>
    </source>
</evidence>
<dbReference type="Gene3D" id="3.40.640.10">
    <property type="entry name" value="Type I PLP-dependent aspartate aminotransferase-like (Major domain)"/>
    <property type="match status" value="1"/>
</dbReference>
<feature type="domain" description="Fe-S metabolism associated" evidence="8">
    <location>
        <begin position="440"/>
        <end position="560"/>
    </location>
</feature>
<evidence type="ECO:0000256" key="4">
    <source>
        <dbReference type="ARBA" id="ARBA00022679"/>
    </source>
</evidence>
<dbReference type="Pfam" id="PF00266">
    <property type="entry name" value="Aminotran_5"/>
    <property type="match status" value="1"/>
</dbReference>
<name>A0ABP8V9V2_9GAMM</name>
<organism evidence="9 10">
    <name type="scientific">Kistimonas scapharcae</name>
    <dbReference type="NCBI Taxonomy" id="1036133"/>
    <lineage>
        <taxon>Bacteria</taxon>
        <taxon>Pseudomonadati</taxon>
        <taxon>Pseudomonadota</taxon>
        <taxon>Gammaproteobacteria</taxon>
        <taxon>Oceanospirillales</taxon>
        <taxon>Endozoicomonadaceae</taxon>
        <taxon>Kistimonas</taxon>
    </lineage>
</organism>
<reference evidence="10" key="1">
    <citation type="journal article" date="2019" name="Int. J. Syst. Evol. Microbiol.">
        <title>The Global Catalogue of Microorganisms (GCM) 10K type strain sequencing project: providing services to taxonomists for standard genome sequencing and annotation.</title>
        <authorList>
            <consortium name="The Broad Institute Genomics Platform"/>
            <consortium name="The Broad Institute Genome Sequencing Center for Infectious Disease"/>
            <person name="Wu L."/>
            <person name="Ma J."/>
        </authorList>
    </citation>
    <scope>NUCLEOTIDE SEQUENCE [LARGE SCALE GENOMIC DNA]</scope>
    <source>
        <strain evidence="10">JCM 17805</strain>
    </source>
</reference>
<dbReference type="Gene3D" id="3.90.1010.10">
    <property type="match status" value="1"/>
</dbReference>
<evidence type="ECO:0000313" key="9">
    <source>
        <dbReference type="EMBL" id="GAA4652734.1"/>
    </source>
</evidence>
<evidence type="ECO:0000256" key="5">
    <source>
        <dbReference type="ARBA" id="ARBA00022898"/>
    </source>
</evidence>
<comment type="similarity">
    <text evidence="2">Belongs to the class-V pyridoxal-phosphate-dependent aminotransferase family. Csd subfamily.</text>
</comment>
<dbReference type="SUPFAM" id="SSF53383">
    <property type="entry name" value="PLP-dependent transferases"/>
    <property type="match status" value="1"/>
</dbReference>
<comment type="caution">
    <text evidence="9">The sequence shown here is derived from an EMBL/GenBank/DDBJ whole genome shotgun (WGS) entry which is preliminary data.</text>
</comment>
<keyword evidence="5" id="KW-0663">Pyridoxal phosphate</keyword>
<evidence type="ECO:0000256" key="2">
    <source>
        <dbReference type="ARBA" id="ARBA00010447"/>
    </source>
</evidence>
<dbReference type="PANTHER" id="PTHR43586:SF8">
    <property type="entry name" value="CYSTEINE DESULFURASE 1, CHLOROPLASTIC"/>
    <property type="match status" value="1"/>
</dbReference>
<evidence type="ECO:0000256" key="1">
    <source>
        <dbReference type="ARBA" id="ARBA00001933"/>
    </source>
</evidence>
<comment type="cofactor">
    <cofactor evidence="1">
        <name>pyridoxal 5'-phosphate</name>
        <dbReference type="ChEBI" id="CHEBI:597326"/>
    </cofactor>
</comment>
<dbReference type="PROSITE" id="PS00595">
    <property type="entry name" value="AA_TRANSFER_CLASS_5"/>
    <property type="match status" value="1"/>
</dbReference>
<dbReference type="Pfam" id="PF02657">
    <property type="entry name" value="SufE"/>
    <property type="match status" value="1"/>
</dbReference>
<dbReference type="RefSeq" id="WP_345199358.1">
    <property type="nucleotide sequence ID" value="NZ_BAABFL010000480.1"/>
</dbReference>
<dbReference type="InterPro" id="IPR020578">
    <property type="entry name" value="Aminotrans_V_PyrdxlP_BS"/>
</dbReference>
<dbReference type="SUPFAM" id="SSF82649">
    <property type="entry name" value="SufE/NifU"/>
    <property type="match status" value="1"/>
</dbReference>
<proteinExistence type="inferred from homology"/>
<dbReference type="InterPro" id="IPR015422">
    <property type="entry name" value="PyrdxlP-dep_Trfase_small"/>
</dbReference>
<evidence type="ECO:0000259" key="8">
    <source>
        <dbReference type="Pfam" id="PF02657"/>
    </source>
</evidence>
<dbReference type="InterPro" id="IPR000192">
    <property type="entry name" value="Aminotrans_V_dom"/>
</dbReference>